<organism evidence="1">
    <name type="scientific">Brassica cretica</name>
    <name type="common">Mustard</name>
    <dbReference type="NCBI Taxonomy" id="69181"/>
    <lineage>
        <taxon>Eukaryota</taxon>
        <taxon>Viridiplantae</taxon>
        <taxon>Streptophyta</taxon>
        <taxon>Embryophyta</taxon>
        <taxon>Tracheophyta</taxon>
        <taxon>Spermatophyta</taxon>
        <taxon>Magnoliopsida</taxon>
        <taxon>eudicotyledons</taxon>
        <taxon>Gunneridae</taxon>
        <taxon>Pentapetalae</taxon>
        <taxon>rosids</taxon>
        <taxon>malvids</taxon>
        <taxon>Brassicales</taxon>
        <taxon>Brassicaceae</taxon>
        <taxon>Brassiceae</taxon>
        <taxon>Brassica</taxon>
    </lineage>
</organism>
<accession>A0A8S9K6J0</accession>
<proteinExistence type="predicted"/>
<sequence length="119" mass="12896">MQAPDLGSLTKQQLLRFVGMDDRLGLQVDPVGVLCNSFQSLAIICSLIAPSVLNYGQGSPPAVVSHHFNPGIRRSIKWSHSRGTYQFVCSLFSLGRPPSTGFGMNGMEGCMRDLSVRSP</sequence>
<gene>
    <name evidence="1" type="ORF">F2Q70_00039732</name>
</gene>
<comment type="caution">
    <text evidence="1">The sequence shown here is derived from an EMBL/GenBank/DDBJ whole genome shotgun (WGS) entry which is preliminary data.</text>
</comment>
<name>A0A8S9K6J0_BRACR</name>
<dbReference type="EMBL" id="QGKY02000190">
    <property type="protein sequence ID" value="KAF2588966.1"/>
    <property type="molecule type" value="Genomic_DNA"/>
</dbReference>
<reference evidence="1" key="1">
    <citation type="submission" date="2019-12" db="EMBL/GenBank/DDBJ databases">
        <title>Genome sequencing and annotation of Brassica cretica.</title>
        <authorList>
            <person name="Studholme D.J."/>
            <person name="Sarris P.F."/>
        </authorList>
    </citation>
    <scope>NUCLEOTIDE SEQUENCE</scope>
    <source>
        <strain evidence="1">PFS-102/07</strain>
        <tissue evidence="1">Leaf</tissue>
    </source>
</reference>
<dbReference type="AlphaFoldDB" id="A0A8S9K6J0"/>
<protein>
    <submittedName>
        <fullName evidence="1">Uncharacterized protein</fullName>
    </submittedName>
</protein>
<evidence type="ECO:0000313" key="1">
    <source>
        <dbReference type="EMBL" id="KAF2588966.1"/>
    </source>
</evidence>